<name>A0A5M3X4Q0_9ACTN</name>
<gene>
    <name evidence="2" type="ORF">Amac_102830</name>
</gene>
<evidence type="ECO:0000313" key="2">
    <source>
        <dbReference type="EMBL" id="GES16685.1"/>
    </source>
</evidence>
<feature type="transmembrane region" description="Helical" evidence="1">
    <location>
        <begin position="77"/>
        <end position="93"/>
    </location>
</feature>
<proteinExistence type="predicted"/>
<evidence type="ECO:0000313" key="3">
    <source>
        <dbReference type="Proteomes" id="UP000331127"/>
    </source>
</evidence>
<keyword evidence="1" id="KW-1133">Transmembrane helix</keyword>
<accession>A0A5M3X4Q0</accession>
<keyword evidence="1" id="KW-0472">Membrane</keyword>
<evidence type="ECO:0000256" key="1">
    <source>
        <dbReference type="SAM" id="Phobius"/>
    </source>
</evidence>
<dbReference type="Proteomes" id="UP000331127">
    <property type="component" value="Unassembled WGS sequence"/>
</dbReference>
<comment type="caution">
    <text evidence="2">The sequence shown here is derived from an EMBL/GenBank/DDBJ whole genome shotgun (WGS) entry which is preliminary data.</text>
</comment>
<protein>
    <recommendedName>
        <fullName evidence="4">Phosphopantetheine adenylyltransferase</fullName>
    </recommendedName>
</protein>
<keyword evidence="3" id="KW-1185">Reference proteome</keyword>
<keyword evidence="1" id="KW-0812">Transmembrane</keyword>
<feature type="transmembrane region" description="Helical" evidence="1">
    <location>
        <begin position="105"/>
        <end position="126"/>
    </location>
</feature>
<dbReference type="AlphaFoldDB" id="A0A5M3X4Q0"/>
<feature type="transmembrane region" description="Helical" evidence="1">
    <location>
        <begin position="7"/>
        <end position="29"/>
    </location>
</feature>
<organism evidence="2 3">
    <name type="scientific">Acrocarpospora macrocephala</name>
    <dbReference type="NCBI Taxonomy" id="150177"/>
    <lineage>
        <taxon>Bacteria</taxon>
        <taxon>Bacillati</taxon>
        <taxon>Actinomycetota</taxon>
        <taxon>Actinomycetes</taxon>
        <taxon>Streptosporangiales</taxon>
        <taxon>Streptosporangiaceae</taxon>
        <taxon>Acrocarpospora</taxon>
    </lineage>
</organism>
<feature type="transmembrane region" description="Helical" evidence="1">
    <location>
        <begin position="49"/>
        <end position="70"/>
    </location>
</feature>
<sequence>MRLSAQVMGMLLFGAVGVLNLAPGLIALMPAKLSTTYGVLTTDATAILLLRHRAVMLAVLGTALVAVAFLSNLRIPVLAAAAVGKLSFIALVLPSRGAHPQLTPVAFADIMALVVLVAAAVLTRAWTARP</sequence>
<dbReference type="RefSeq" id="WP_218041771.1">
    <property type="nucleotide sequence ID" value="NZ_BAAAHL010000072.1"/>
</dbReference>
<dbReference type="EMBL" id="BLAE01000110">
    <property type="protein sequence ID" value="GES16685.1"/>
    <property type="molecule type" value="Genomic_DNA"/>
</dbReference>
<evidence type="ECO:0008006" key="4">
    <source>
        <dbReference type="Google" id="ProtNLM"/>
    </source>
</evidence>
<reference evidence="2 3" key="1">
    <citation type="submission" date="2019-10" db="EMBL/GenBank/DDBJ databases">
        <title>Whole genome shotgun sequence of Acrocarpospora macrocephala NBRC 16266.</title>
        <authorList>
            <person name="Ichikawa N."/>
            <person name="Kimura A."/>
            <person name="Kitahashi Y."/>
            <person name="Komaki H."/>
            <person name="Oguchi A."/>
        </authorList>
    </citation>
    <scope>NUCLEOTIDE SEQUENCE [LARGE SCALE GENOMIC DNA]</scope>
    <source>
        <strain evidence="2 3">NBRC 16266</strain>
    </source>
</reference>